<protein>
    <submittedName>
        <fullName evidence="1">Radical SAM domain protein</fullName>
    </submittedName>
</protein>
<evidence type="ECO:0000313" key="2">
    <source>
        <dbReference type="Proteomes" id="UP000192569"/>
    </source>
</evidence>
<accession>A0A1W1VSY2</accession>
<organism evidence="1 2">
    <name type="scientific">Thermanaeromonas toyohensis ToBE</name>
    <dbReference type="NCBI Taxonomy" id="698762"/>
    <lineage>
        <taxon>Bacteria</taxon>
        <taxon>Bacillati</taxon>
        <taxon>Bacillota</taxon>
        <taxon>Clostridia</taxon>
        <taxon>Neomoorellales</taxon>
        <taxon>Neomoorellaceae</taxon>
        <taxon>Thermanaeromonas</taxon>
    </lineage>
</organism>
<name>A0A1W1VSY2_9FIRM</name>
<dbReference type="AlphaFoldDB" id="A0A1W1VSY2"/>
<evidence type="ECO:0000313" key="1">
    <source>
        <dbReference type="EMBL" id="SMB96468.1"/>
    </source>
</evidence>
<keyword evidence="2" id="KW-1185">Reference proteome</keyword>
<proteinExistence type="predicted"/>
<dbReference type="EMBL" id="LT838272">
    <property type="protein sequence ID" value="SMB96468.1"/>
    <property type="molecule type" value="Genomic_DNA"/>
</dbReference>
<dbReference type="STRING" id="698762.SAMN00808754_1496"/>
<sequence length="75" mass="8555">MEAYRDICKQIKGLGPERVTVGTLRQYPGLYRFAPDAPRSGLGKAPDGRMRYPVAVRVKVYRMLADWFGCQWPHG</sequence>
<dbReference type="Proteomes" id="UP000192569">
    <property type="component" value="Chromosome I"/>
</dbReference>
<gene>
    <name evidence="1" type="ORF">SAMN00808754_1496</name>
</gene>
<reference evidence="1 2" key="1">
    <citation type="submission" date="2017-04" db="EMBL/GenBank/DDBJ databases">
        <authorList>
            <person name="Afonso C.L."/>
            <person name="Miller P.J."/>
            <person name="Scott M.A."/>
            <person name="Spackman E."/>
            <person name="Goraichik I."/>
            <person name="Dimitrov K.M."/>
            <person name="Suarez D.L."/>
            <person name="Swayne D.E."/>
        </authorList>
    </citation>
    <scope>NUCLEOTIDE SEQUENCE [LARGE SCALE GENOMIC DNA]</scope>
    <source>
        <strain evidence="1 2">ToBE</strain>
    </source>
</reference>